<feature type="transmembrane region" description="Helical" evidence="1">
    <location>
        <begin position="92"/>
        <end position="110"/>
    </location>
</feature>
<evidence type="ECO:0000259" key="2">
    <source>
        <dbReference type="PROSITE" id="PS50930"/>
    </source>
</evidence>
<dbReference type="OrthoDB" id="1118393at2"/>
<dbReference type="GO" id="GO:0003677">
    <property type="term" value="F:DNA binding"/>
    <property type="evidence" value="ECO:0007669"/>
    <property type="project" value="InterPro"/>
</dbReference>
<feature type="transmembrane region" description="Helical" evidence="1">
    <location>
        <begin position="20"/>
        <end position="38"/>
    </location>
</feature>
<evidence type="ECO:0000256" key="1">
    <source>
        <dbReference type="SAM" id="Phobius"/>
    </source>
</evidence>
<protein>
    <submittedName>
        <fullName evidence="3">LytTR family transcriptional regulator</fullName>
    </submittedName>
</protein>
<reference evidence="4" key="1">
    <citation type="submission" date="2018-03" db="EMBL/GenBank/DDBJ databases">
        <title>Gramella fulva sp. nov., isolated from a dry surface of tidal flat.</title>
        <authorList>
            <person name="Hwang S.H."/>
            <person name="Hwang W.M."/>
            <person name="Kang K."/>
            <person name="Ahn T.-Y."/>
        </authorList>
    </citation>
    <scope>NUCLEOTIDE SEQUENCE [LARGE SCALE GENOMIC DNA]</scope>
    <source>
        <strain evidence="4">SH35</strain>
    </source>
</reference>
<dbReference type="KEGG" id="grs:C7S20_04530"/>
<dbReference type="PANTHER" id="PTHR37299:SF1">
    <property type="entry name" value="STAGE 0 SPORULATION PROTEIN A HOMOLOG"/>
    <property type="match status" value="1"/>
</dbReference>
<dbReference type="InterPro" id="IPR046947">
    <property type="entry name" value="LytR-like"/>
</dbReference>
<dbReference type="InterPro" id="IPR007492">
    <property type="entry name" value="LytTR_DNA-bd_dom"/>
</dbReference>
<dbReference type="AlphaFoldDB" id="A0A2R3Z2X0"/>
<keyword evidence="1" id="KW-0812">Transmembrane</keyword>
<dbReference type="Proteomes" id="UP000241507">
    <property type="component" value="Chromosome"/>
</dbReference>
<accession>A0A2R3Z2X0</accession>
<dbReference type="EMBL" id="CP028136">
    <property type="protein sequence ID" value="AVR44589.1"/>
    <property type="molecule type" value="Genomic_DNA"/>
</dbReference>
<evidence type="ECO:0000313" key="3">
    <source>
        <dbReference type="EMBL" id="AVR44589.1"/>
    </source>
</evidence>
<organism evidence="3 4">
    <name type="scientific">Christiangramia fulva</name>
    <dbReference type="NCBI Taxonomy" id="2126553"/>
    <lineage>
        <taxon>Bacteria</taxon>
        <taxon>Pseudomonadati</taxon>
        <taxon>Bacteroidota</taxon>
        <taxon>Flavobacteriia</taxon>
        <taxon>Flavobacteriales</taxon>
        <taxon>Flavobacteriaceae</taxon>
        <taxon>Christiangramia</taxon>
    </lineage>
</organism>
<feature type="domain" description="HTH LytTR-type" evidence="2">
    <location>
        <begin position="220"/>
        <end position="285"/>
    </location>
</feature>
<name>A0A2R3Z2X0_9FLAO</name>
<feature type="transmembrane region" description="Helical" evidence="1">
    <location>
        <begin position="50"/>
        <end position="71"/>
    </location>
</feature>
<dbReference type="Gene3D" id="2.40.50.1020">
    <property type="entry name" value="LytTr DNA-binding domain"/>
    <property type="match status" value="1"/>
</dbReference>
<keyword evidence="4" id="KW-1185">Reference proteome</keyword>
<dbReference type="SMART" id="SM00850">
    <property type="entry name" value="LytTR"/>
    <property type="match status" value="1"/>
</dbReference>
<feature type="transmembrane region" description="Helical" evidence="1">
    <location>
        <begin position="130"/>
        <end position="149"/>
    </location>
</feature>
<dbReference type="GO" id="GO:0000156">
    <property type="term" value="F:phosphorelay response regulator activity"/>
    <property type="evidence" value="ECO:0007669"/>
    <property type="project" value="InterPro"/>
</dbReference>
<proteinExistence type="predicted"/>
<keyword evidence="1" id="KW-0472">Membrane</keyword>
<dbReference type="Pfam" id="PF04397">
    <property type="entry name" value="LytTR"/>
    <property type="match status" value="1"/>
</dbReference>
<gene>
    <name evidence="3" type="ORF">C7S20_04530</name>
</gene>
<sequence length="289" mass="34196">MKLIHTLKQPYTYYYNQKDLPLETLIVFTFFFFFTYLFEPFNVNSSEHVFNFFFICSIHGLVAAFLFFIYFSINNLRPEEEKWNLGKEITHLIFLLLLVGFGNYLIRPIIYNNPDNISIFYLWEEILHTWLVGILLILFIIPLNFIRLYKSNSKKAAKLGASPFEHTITSKTFRIHTQTQIDTFDLNVEKLMFAKAEGNYVEFVLEGEDLQLTKEVKRISLKELEDQLKNCSWIVKTHRSYLLNLNKIEKISGNAQGYSILLNNTDIQIPVSRSNLKKFNVVYNQFKYQ</sequence>
<evidence type="ECO:0000313" key="4">
    <source>
        <dbReference type="Proteomes" id="UP000241507"/>
    </source>
</evidence>
<dbReference type="PROSITE" id="PS50930">
    <property type="entry name" value="HTH_LYTTR"/>
    <property type="match status" value="1"/>
</dbReference>
<keyword evidence="1" id="KW-1133">Transmembrane helix</keyword>
<dbReference type="RefSeq" id="WP_107011367.1">
    <property type="nucleotide sequence ID" value="NZ_CP028136.1"/>
</dbReference>
<dbReference type="PANTHER" id="PTHR37299">
    <property type="entry name" value="TRANSCRIPTIONAL REGULATOR-RELATED"/>
    <property type="match status" value="1"/>
</dbReference>